<name>A0A9Q8ZK36_CURCL</name>
<keyword evidence="3" id="KW-1185">Reference proteome</keyword>
<dbReference type="VEuPathDB" id="FungiDB:yc1106_09412"/>
<dbReference type="EMBL" id="CP089280">
    <property type="protein sequence ID" value="USP82138.1"/>
    <property type="molecule type" value="Genomic_DNA"/>
</dbReference>
<evidence type="ECO:0000256" key="1">
    <source>
        <dbReference type="SAM" id="Phobius"/>
    </source>
</evidence>
<keyword evidence="1" id="KW-0812">Transmembrane</keyword>
<dbReference type="Proteomes" id="UP001056012">
    <property type="component" value="Chromosome 7"/>
</dbReference>
<evidence type="ECO:0000313" key="2">
    <source>
        <dbReference type="EMBL" id="USP82138.1"/>
    </source>
</evidence>
<protein>
    <submittedName>
        <fullName evidence="2">Uncharacterized protein</fullName>
    </submittedName>
</protein>
<reference evidence="2" key="1">
    <citation type="submission" date="2021-12" db="EMBL/GenBank/DDBJ databases">
        <title>Curvularia clavata genome.</title>
        <authorList>
            <person name="Cao Y."/>
        </authorList>
    </citation>
    <scope>NUCLEOTIDE SEQUENCE</scope>
    <source>
        <strain evidence="2">Yc1106</strain>
    </source>
</reference>
<keyword evidence="1" id="KW-0472">Membrane</keyword>
<keyword evidence="1" id="KW-1133">Transmembrane helix</keyword>
<feature type="transmembrane region" description="Helical" evidence="1">
    <location>
        <begin position="206"/>
        <end position="225"/>
    </location>
</feature>
<dbReference type="OrthoDB" id="3695717at2759"/>
<gene>
    <name evidence="2" type="ORF">yc1106_09412</name>
</gene>
<accession>A0A9Q8ZK36</accession>
<feature type="transmembrane region" description="Helical" evidence="1">
    <location>
        <begin position="91"/>
        <end position="111"/>
    </location>
</feature>
<sequence length="228" mass="25186">MAVQGWAVLGHNVVVLVGSWQKWTVNPCGPRTREQWFPQFAPYFSQILRDNCSSEFQAFLGEADLWPNHRINSVVSCILDHVDESGKAQMAAASVLLGILPTILGMVGSNITEVGLLALRQPILAMLLSLGAPVVSPIRSFDYRSPVEILKIKPDAVQAFTKWQQQIYLAKYTIAVAAIGNVVHVIWQLCMYSVCVFSGSTWWLPALYVLLPLLILGALIVPCLMHSI</sequence>
<evidence type="ECO:0000313" key="3">
    <source>
        <dbReference type="Proteomes" id="UP001056012"/>
    </source>
</evidence>
<dbReference type="AlphaFoldDB" id="A0A9Q8ZK36"/>
<feature type="transmembrane region" description="Helical" evidence="1">
    <location>
        <begin position="172"/>
        <end position="194"/>
    </location>
</feature>
<organism evidence="2 3">
    <name type="scientific">Curvularia clavata</name>
    <dbReference type="NCBI Taxonomy" id="95742"/>
    <lineage>
        <taxon>Eukaryota</taxon>
        <taxon>Fungi</taxon>
        <taxon>Dikarya</taxon>
        <taxon>Ascomycota</taxon>
        <taxon>Pezizomycotina</taxon>
        <taxon>Dothideomycetes</taxon>
        <taxon>Pleosporomycetidae</taxon>
        <taxon>Pleosporales</taxon>
        <taxon>Pleosporineae</taxon>
        <taxon>Pleosporaceae</taxon>
        <taxon>Curvularia</taxon>
    </lineage>
</organism>
<proteinExistence type="predicted"/>